<accession>A0A7V8RFY2</accession>
<keyword evidence="2" id="KW-1185">Reference proteome</keyword>
<dbReference type="RefSeq" id="WP_181268202.1">
    <property type="nucleotide sequence ID" value="NZ_VDES01000003.1"/>
</dbReference>
<proteinExistence type="predicted"/>
<dbReference type="EMBL" id="VDES01000003">
    <property type="protein sequence ID" value="MBA1375734.1"/>
    <property type="molecule type" value="Genomic_DNA"/>
</dbReference>
<gene>
    <name evidence="1" type="ORF">FG486_15425</name>
</gene>
<sequence>MLDKFLQDHAVLRQMGESLIALLDLPEMPDPQELAERRWRLSSHVMQHLALEDRYLYAKLLSDPRPDVRAKGECFQQDLSSLFGDYVEQGKYWTQERIAADWHGYRHKAKQRVLIMFARVDREETELFPLIEDATIDASTKVPHSTNWARDAFAIKDAMVNTAGINAA</sequence>
<dbReference type="AlphaFoldDB" id="A0A7V8RFY2"/>
<evidence type="ECO:0000313" key="2">
    <source>
        <dbReference type="Proteomes" id="UP000589292"/>
    </source>
</evidence>
<name>A0A7V8RFY2_9SPHN</name>
<comment type="caution">
    <text evidence="1">The sequence shown here is derived from an EMBL/GenBank/DDBJ whole genome shotgun (WGS) entry which is preliminary data.</text>
</comment>
<protein>
    <submittedName>
        <fullName evidence="1">Hemerythrin domain-containing protein</fullName>
    </submittedName>
</protein>
<evidence type="ECO:0000313" key="1">
    <source>
        <dbReference type="EMBL" id="MBA1375734.1"/>
    </source>
</evidence>
<dbReference type="Proteomes" id="UP000589292">
    <property type="component" value="Unassembled WGS sequence"/>
</dbReference>
<organism evidence="1 2">
    <name type="scientific">Sphingomonas ursincola</name>
    <dbReference type="NCBI Taxonomy" id="56361"/>
    <lineage>
        <taxon>Bacteria</taxon>
        <taxon>Pseudomonadati</taxon>
        <taxon>Pseudomonadota</taxon>
        <taxon>Alphaproteobacteria</taxon>
        <taxon>Sphingomonadales</taxon>
        <taxon>Sphingomonadaceae</taxon>
        <taxon>Sphingomonas</taxon>
    </lineage>
</organism>
<reference evidence="1 2" key="1">
    <citation type="journal article" date="1994" name="Int. J. Syst. Bacteriol.">
        <title>Phylogenetic positions of novel aerobic, bacteriochlorophyll a-containing bacteria and description of Roseococcus thiosulfatophilus gen. nov., sp. nov., Erythromicrobium ramosum gen. nov., sp. nov., and Erythrobacter litoralis sp. nov.</title>
        <authorList>
            <person name="Yurkov V."/>
            <person name="Stackebrandt E."/>
            <person name="Holmes A."/>
            <person name="Fuerst J.A."/>
            <person name="Hugenholtz P."/>
            <person name="Golecki J."/>
            <person name="Gad'on N."/>
            <person name="Gorlenko V.M."/>
            <person name="Kompantseva E.I."/>
            <person name="Drews G."/>
        </authorList>
    </citation>
    <scope>NUCLEOTIDE SEQUENCE [LARGE SCALE GENOMIC DNA]</scope>
    <source>
        <strain evidence="1 2">KR-99</strain>
    </source>
</reference>